<dbReference type="EMBL" id="CP096983">
    <property type="protein sequence ID" value="URZ09579.1"/>
    <property type="molecule type" value="Genomic_DNA"/>
</dbReference>
<dbReference type="AlphaFoldDB" id="A0A1S8LCW8"/>
<accession>A0A1S8LCW8</accession>
<dbReference type="PANTHER" id="PTHR40032:SF1">
    <property type="entry name" value="EXPORTED PROTEIN"/>
    <property type="match status" value="1"/>
</dbReference>
<gene>
    <name evidence="2" type="ORF">CROST_002600</name>
</gene>
<dbReference type="PANTHER" id="PTHR40032">
    <property type="entry name" value="EXPORTED PROTEIN-RELATED"/>
    <property type="match status" value="1"/>
</dbReference>
<reference evidence="2 3" key="1">
    <citation type="submission" date="2022-04" db="EMBL/GenBank/DDBJ databases">
        <title>Genome sequence of C. roseum typestrain.</title>
        <authorList>
            <person name="Poehlein A."/>
            <person name="Schoch T."/>
            <person name="Duerre P."/>
            <person name="Daniel R."/>
        </authorList>
    </citation>
    <scope>NUCLEOTIDE SEQUENCE [LARGE SCALE GENOMIC DNA]</scope>
    <source>
        <strain evidence="2 3">DSM 7320</strain>
    </source>
</reference>
<evidence type="ECO:0000259" key="1">
    <source>
        <dbReference type="Pfam" id="PF12671"/>
    </source>
</evidence>
<dbReference type="Proteomes" id="UP000190951">
    <property type="component" value="Chromosome"/>
</dbReference>
<dbReference type="STRING" id="84029.CROST_26600"/>
<dbReference type="RefSeq" id="WP_139355971.1">
    <property type="nucleotide sequence ID" value="NZ_CP096983.1"/>
</dbReference>
<dbReference type="Pfam" id="PF12671">
    <property type="entry name" value="Amidase_6"/>
    <property type="match status" value="1"/>
</dbReference>
<dbReference type="KEGG" id="crw:CROST_002600"/>
<sequence>MKKFKIKLLTLTILPMVLMSSTTIFASTNNNYQNSDNEIKTVINTYVSRNIDVLKSSKLLNYNDITKNTDLNKYINLDNKFKISLNKGTNTKIKNDIYKINYSKINIINNQATVNLELNQNIDKVRNSKEITSNSDEYHLISLKKYNNKWYIDLDISDSLKNPDSSILNNPNYLKSEIDGVQNALAKINNRINVANSYYDSNLTNRKVRSPRNISPDTRRANAVAYAKQWWNSHNPDYSNYDNDDCTNFVSQCLFYGGMPQDSTWYKDSTSWINVESFANYFTQGGRGNSLEFDLYSSNSNIGVLPFLAKKGDVLQLKYSNSNDYGHTIMVSSISNGDVKYTGHSKARFDASTEDNIISNWEYKALRLIQINY</sequence>
<keyword evidence="3" id="KW-1185">Reference proteome</keyword>
<dbReference type="InterPro" id="IPR024301">
    <property type="entry name" value="Amidase_6"/>
</dbReference>
<organism evidence="2 3">
    <name type="scientific">Clostridium felsineum</name>
    <dbReference type="NCBI Taxonomy" id="36839"/>
    <lineage>
        <taxon>Bacteria</taxon>
        <taxon>Bacillati</taxon>
        <taxon>Bacillota</taxon>
        <taxon>Clostridia</taxon>
        <taxon>Eubacteriales</taxon>
        <taxon>Clostridiaceae</taxon>
        <taxon>Clostridium</taxon>
    </lineage>
</organism>
<name>A0A1S8LCW8_9CLOT</name>
<evidence type="ECO:0000313" key="2">
    <source>
        <dbReference type="EMBL" id="URZ09579.1"/>
    </source>
</evidence>
<protein>
    <recommendedName>
        <fullName evidence="1">Putative amidase domain-containing protein</fullName>
    </recommendedName>
</protein>
<evidence type="ECO:0000313" key="3">
    <source>
        <dbReference type="Proteomes" id="UP000190951"/>
    </source>
</evidence>
<feature type="domain" description="Putative amidase" evidence="1">
    <location>
        <begin position="219"/>
        <end position="361"/>
    </location>
</feature>
<proteinExistence type="predicted"/>